<name>A0A8T5GG38_9ARCH</name>
<dbReference type="AlphaFoldDB" id="A0A8T5GG38"/>
<protein>
    <submittedName>
        <fullName evidence="1">Uncharacterized protein</fullName>
    </submittedName>
</protein>
<dbReference type="SUPFAM" id="SSF46785">
    <property type="entry name" value="Winged helix' DNA-binding domain"/>
    <property type="match status" value="1"/>
</dbReference>
<comment type="caution">
    <text evidence="1">The sequence shown here is derived from an EMBL/GenBank/DDBJ whole genome shotgun (WGS) entry which is preliminary data.</text>
</comment>
<sequence>MNSHDTSDQAYDAQKLLTDLNAVKRISPEFSDLSTDMQEVLKESTNPAFLAALLYKLTKEREETNKILRGLEEKFTKIQELLNVSSKPNTHTEEILPEPDQHILQLVDEIGQVSAKDVMERLAYRKSNAASQRLSKLVREGHLLRVRSGRKVYFMRQHPTPKV</sequence>
<evidence type="ECO:0000313" key="2">
    <source>
        <dbReference type="Proteomes" id="UP000722459"/>
    </source>
</evidence>
<dbReference type="Proteomes" id="UP000722459">
    <property type="component" value="Unassembled WGS sequence"/>
</dbReference>
<organism evidence="1 2">
    <name type="scientific">Candidatus Iainarchaeum sp</name>
    <dbReference type="NCBI Taxonomy" id="3101447"/>
    <lineage>
        <taxon>Archaea</taxon>
        <taxon>Candidatus Iainarchaeota</taxon>
        <taxon>Candidatus Iainarchaeia</taxon>
        <taxon>Candidatus Iainarchaeales</taxon>
        <taxon>Candidatus Iainarchaeaceae</taxon>
        <taxon>Candidatus Iainarchaeum</taxon>
    </lineage>
</organism>
<reference evidence="1" key="1">
    <citation type="journal article" date="2021" name="ISME J.">
        <title>Mercury methylation by metabolically versatile and cosmopolitan marine bacteria.</title>
        <authorList>
            <person name="Lin H."/>
            <person name="Ascher D.B."/>
            <person name="Myung Y."/>
            <person name="Lamborg C.H."/>
            <person name="Hallam S.J."/>
            <person name="Gionfriddo C.M."/>
            <person name="Holt K.E."/>
            <person name="Moreau J.W."/>
        </authorList>
    </citation>
    <scope>NUCLEOTIDE SEQUENCE</scope>
    <source>
        <strain evidence="1">SI075_bin30</strain>
    </source>
</reference>
<gene>
    <name evidence="1" type="ORF">HON47_05230</name>
</gene>
<proteinExistence type="predicted"/>
<dbReference type="Gene3D" id="1.10.10.10">
    <property type="entry name" value="Winged helix-like DNA-binding domain superfamily/Winged helix DNA-binding domain"/>
    <property type="match status" value="1"/>
</dbReference>
<dbReference type="EMBL" id="JABJNZ010000064">
    <property type="protein sequence ID" value="MBT4870951.1"/>
    <property type="molecule type" value="Genomic_DNA"/>
</dbReference>
<dbReference type="InterPro" id="IPR036390">
    <property type="entry name" value="WH_DNA-bd_sf"/>
</dbReference>
<dbReference type="InterPro" id="IPR036388">
    <property type="entry name" value="WH-like_DNA-bd_sf"/>
</dbReference>
<accession>A0A8T5GG38</accession>
<evidence type="ECO:0000313" key="1">
    <source>
        <dbReference type="EMBL" id="MBT4870951.1"/>
    </source>
</evidence>